<dbReference type="AlphaFoldDB" id="A0A1F7YJY4"/>
<proteinExistence type="predicted"/>
<protein>
    <submittedName>
        <fullName evidence="1">Uncharacterized protein</fullName>
    </submittedName>
</protein>
<reference evidence="1 2" key="1">
    <citation type="journal article" date="2016" name="Nat. Commun.">
        <title>Thousands of microbial genomes shed light on interconnected biogeochemical processes in an aquifer system.</title>
        <authorList>
            <person name="Anantharaman K."/>
            <person name="Brown C.T."/>
            <person name="Hug L.A."/>
            <person name="Sharon I."/>
            <person name="Castelle C.J."/>
            <person name="Probst A.J."/>
            <person name="Thomas B.C."/>
            <person name="Singh A."/>
            <person name="Wilkins M.J."/>
            <person name="Karaoz U."/>
            <person name="Brodie E.L."/>
            <person name="Williams K.H."/>
            <person name="Hubbard S.S."/>
            <person name="Banfield J.F."/>
        </authorList>
    </citation>
    <scope>NUCLEOTIDE SEQUENCE [LARGE SCALE GENOMIC DNA]</scope>
</reference>
<evidence type="ECO:0000313" key="1">
    <source>
        <dbReference type="EMBL" id="OGM27656.1"/>
    </source>
</evidence>
<gene>
    <name evidence="1" type="ORF">A2628_04255</name>
</gene>
<dbReference type="EMBL" id="MGGL01000003">
    <property type="protein sequence ID" value="OGM27656.1"/>
    <property type="molecule type" value="Genomic_DNA"/>
</dbReference>
<sequence length="87" mass="10165">MPERNAKGIDYERAARAFIFTSTIQNIDWTSSLEQVMEYAIDLSRRYQIEDRQEVFDQLIGTLKQLNEQGLDHEGPFDLLDLLTKSK</sequence>
<dbReference type="Proteomes" id="UP000179221">
    <property type="component" value="Unassembled WGS sequence"/>
</dbReference>
<evidence type="ECO:0000313" key="2">
    <source>
        <dbReference type="Proteomes" id="UP000179221"/>
    </source>
</evidence>
<comment type="caution">
    <text evidence="1">The sequence shown here is derived from an EMBL/GenBank/DDBJ whole genome shotgun (WGS) entry which is preliminary data.</text>
</comment>
<organism evidence="1 2">
    <name type="scientific">Candidatus Woesebacteria bacterium RIFCSPHIGHO2_01_FULL_40_22</name>
    <dbReference type="NCBI Taxonomy" id="1802499"/>
    <lineage>
        <taxon>Bacteria</taxon>
        <taxon>Candidatus Woeseibacteriota</taxon>
    </lineage>
</organism>
<name>A0A1F7YJY4_9BACT</name>
<accession>A0A1F7YJY4</accession>